<dbReference type="Gene3D" id="1.20.81.30">
    <property type="entry name" value="Type II secretion system (T2SS), domain F"/>
    <property type="match status" value="2"/>
</dbReference>
<evidence type="ECO:0000256" key="7">
    <source>
        <dbReference type="ARBA" id="ARBA00023136"/>
    </source>
</evidence>
<dbReference type="PANTHER" id="PTHR30012:SF0">
    <property type="entry name" value="TYPE II SECRETION SYSTEM PROTEIN F-RELATED"/>
    <property type="match status" value="1"/>
</dbReference>
<dbReference type="KEGG" id="tbc:A0O31_01383"/>
<reference evidence="11" key="1">
    <citation type="submission" date="2016-06" db="EMBL/GenBank/DDBJ databases">
        <title>Whole genome sequencing of Thermus brockianus strain GE-1.</title>
        <authorList>
            <person name="Schaefers C."/>
            <person name="Blank S."/>
            <person name="Wiebusch S."/>
            <person name="Elleuche S."/>
            <person name="Antranikian G."/>
        </authorList>
    </citation>
    <scope>NUCLEOTIDE SEQUENCE [LARGE SCALE GENOMIC DNA]</scope>
    <source>
        <strain evidence="11">GE-1</strain>
    </source>
</reference>
<dbReference type="InterPro" id="IPR018076">
    <property type="entry name" value="T2SS_GspF_dom"/>
</dbReference>
<feature type="transmembrane region" description="Helical" evidence="8">
    <location>
        <begin position="161"/>
        <end position="190"/>
    </location>
</feature>
<dbReference type="InterPro" id="IPR042094">
    <property type="entry name" value="T2SS_GspF_sf"/>
</dbReference>
<dbReference type="Proteomes" id="UP000182993">
    <property type="component" value="Chromosome"/>
</dbReference>
<evidence type="ECO:0000256" key="6">
    <source>
        <dbReference type="ARBA" id="ARBA00022989"/>
    </source>
</evidence>
<evidence type="ECO:0000256" key="3">
    <source>
        <dbReference type="ARBA" id="ARBA00022475"/>
    </source>
</evidence>
<dbReference type="EMBL" id="CP016312">
    <property type="protein sequence ID" value="APD09504.1"/>
    <property type="molecule type" value="Genomic_DNA"/>
</dbReference>
<gene>
    <name evidence="10" type="ORF">A0O31_01383</name>
</gene>
<dbReference type="PRINTS" id="PR00812">
    <property type="entry name" value="BCTERIALGSPF"/>
</dbReference>
<feature type="domain" description="Type II secretion system protein GspF" evidence="9">
    <location>
        <begin position="61"/>
        <end position="184"/>
    </location>
</feature>
<dbReference type="STRING" id="56956.A0O31_01383"/>
<evidence type="ECO:0000256" key="2">
    <source>
        <dbReference type="ARBA" id="ARBA00005745"/>
    </source>
</evidence>
<dbReference type="Pfam" id="PF00482">
    <property type="entry name" value="T2SSF"/>
    <property type="match status" value="2"/>
</dbReference>
<keyword evidence="6 8" id="KW-1133">Transmembrane helix</keyword>
<feature type="domain" description="Type II secretion system protein GspF" evidence="9">
    <location>
        <begin position="264"/>
        <end position="386"/>
    </location>
</feature>
<name>A0A1J0LTF3_THEBO</name>
<evidence type="ECO:0000256" key="8">
    <source>
        <dbReference type="SAM" id="Phobius"/>
    </source>
</evidence>
<keyword evidence="3" id="KW-1003">Cell membrane</keyword>
<evidence type="ECO:0000313" key="11">
    <source>
        <dbReference type="Proteomes" id="UP000182993"/>
    </source>
</evidence>
<evidence type="ECO:0000313" key="10">
    <source>
        <dbReference type="EMBL" id="APD09504.1"/>
    </source>
</evidence>
<dbReference type="InterPro" id="IPR003004">
    <property type="entry name" value="GspF/PilC"/>
</dbReference>
<protein>
    <submittedName>
        <fullName evidence="10">Pilus assembly protein PilC</fullName>
    </submittedName>
</protein>
<dbReference type="PANTHER" id="PTHR30012">
    <property type="entry name" value="GENERAL SECRETION PATHWAY PROTEIN"/>
    <property type="match status" value="1"/>
</dbReference>
<feature type="transmembrane region" description="Helical" evidence="8">
    <location>
        <begin position="210"/>
        <end position="229"/>
    </location>
</feature>
<organism evidence="10 11">
    <name type="scientific">Thermus brockianus</name>
    <dbReference type="NCBI Taxonomy" id="56956"/>
    <lineage>
        <taxon>Bacteria</taxon>
        <taxon>Thermotogati</taxon>
        <taxon>Deinococcota</taxon>
        <taxon>Deinococci</taxon>
        <taxon>Thermales</taxon>
        <taxon>Thermaceae</taxon>
        <taxon>Thermus</taxon>
    </lineage>
</organism>
<proteinExistence type="inferred from homology"/>
<keyword evidence="4" id="KW-0997">Cell inner membrane</keyword>
<evidence type="ECO:0000256" key="4">
    <source>
        <dbReference type="ARBA" id="ARBA00022519"/>
    </source>
</evidence>
<comment type="subcellular location">
    <subcellularLocation>
        <location evidence="1">Cell inner membrane</location>
        <topology evidence="1">Multi-pass membrane protein</topology>
    </subcellularLocation>
</comment>
<keyword evidence="7 8" id="KW-0472">Membrane</keyword>
<dbReference type="AlphaFoldDB" id="A0A1J0LTF3"/>
<comment type="similarity">
    <text evidence="2">Belongs to the GSP F family.</text>
</comment>
<dbReference type="OrthoDB" id="9805682at2"/>
<dbReference type="RefSeq" id="WP_071677201.1">
    <property type="nucleotide sequence ID" value="NZ_CP016312.1"/>
</dbReference>
<feature type="transmembrane region" description="Helical" evidence="8">
    <location>
        <begin position="367"/>
        <end position="387"/>
    </location>
</feature>
<evidence type="ECO:0000256" key="1">
    <source>
        <dbReference type="ARBA" id="ARBA00004429"/>
    </source>
</evidence>
<keyword evidence="5 8" id="KW-0812">Transmembrane</keyword>
<dbReference type="FunFam" id="1.20.81.30:FF:000001">
    <property type="entry name" value="Type II secretion system protein F"/>
    <property type="match status" value="2"/>
</dbReference>
<dbReference type="GO" id="GO:0005886">
    <property type="term" value="C:plasma membrane"/>
    <property type="evidence" value="ECO:0007669"/>
    <property type="project" value="UniProtKB-SubCell"/>
</dbReference>
<evidence type="ECO:0000259" key="9">
    <source>
        <dbReference type="Pfam" id="PF00482"/>
    </source>
</evidence>
<sequence length="396" mass="43765">MRFLYEATDEKGERIYRGVLEAETPQGARRRLREMGLYPLRLERVRRPPRGRVPLPELVLFMEEFATLVGAGVSVTQALHTLSLESRHPLLKEAARGVRERVEGGEGLAQAMGQYPEVFPPLVRALVGAAEVGGALEVVLRRIAEYLDKSHDLREKVRTALLYPSFVVAVLVLVVAVLLLFVIPVFARLYGAAGAELPWPTRFLIGTSSFVRQNGFWLLLFLAGLVYFLRAYHQTPGGARLIDGLLLRFPLVGPILHKAAMARFARTLATLYEGGVLITQALEATRNTLGNAALAEALDRVLERVVRGESLSAAMGREPLFLPILVRLALVGEEAGSLDQMLYQAAFHLEREVDYGVKRLSSSIEPALTVVLGGIMLVVALALYLPLFDLSRILRR</sequence>
<evidence type="ECO:0000256" key="5">
    <source>
        <dbReference type="ARBA" id="ARBA00022692"/>
    </source>
</evidence>
<accession>A0A1J0LTF3</accession>